<dbReference type="Proteomes" id="UP001210211">
    <property type="component" value="Unassembled WGS sequence"/>
</dbReference>
<feature type="signal peptide" evidence="1">
    <location>
        <begin position="1"/>
        <end position="22"/>
    </location>
</feature>
<protein>
    <submittedName>
        <fullName evidence="2">Uncharacterized protein</fullName>
    </submittedName>
</protein>
<dbReference type="PANTHER" id="PTHR31656">
    <property type="entry name" value="ROOT CAP DOMAIN-CONTAINING PROTEIN"/>
    <property type="match status" value="1"/>
</dbReference>
<dbReference type="InterPro" id="IPR009646">
    <property type="entry name" value="Root_cap"/>
</dbReference>
<dbReference type="Pfam" id="PF06830">
    <property type="entry name" value="Root_cap"/>
    <property type="match status" value="1"/>
</dbReference>
<evidence type="ECO:0000313" key="2">
    <source>
        <dbReference type="EMBL" id="KAJ3703564.1"/>
    </source>
</evidence>
<organism evidence="2 3">
    <name type="scientific">Rhynchospora tenuis</name>
    <dbReference type="NCBI Taxonomy" id="198213"/>
    <lineage>
        <taxon>Eukaryota</taxon>
        <taxon>Viridiplantae</taxon>
        <taxon>Streptophyta</taxon>
        <taxon>Embryophyta</taxon>
        <taxon>Tracheophyta</taxon>
        <taxon>Spermatophyta</taxon>
        <taxon>Magnoliopsida</taxon>
        <taxon>Liliopsida</taxon>
        <taxon>Poales</taxon>
        <taxon>Cyperaceae</taxon>
        <taxon>Cyperoideae</taxon>
        <taxon>Rhynchosporeae</taxon>
        <taxon>Rhynchospora</taxon>
    </lineage>
</organism>
<gene>
    <name evidence="2" type="ORF">LUZ61_007269</name>
</gene>
<reference evidence="2 3" key="1">
    <citation type="journal article" date="2022" name="Cell">
        <title>Repeat-based holocentromeres influence genome architecture and karyotype evolution.</title>
        <authorList>
            <person name="Hofstatter P.G."/>
            <person name="Thangavel G."/>
            <person name="Lux T."/>
            <person name="Neumann P."/>
            <person name="Vondrak T."/>
            <person name="Novak P."/>
            <person name="Zhang M."/>
            <person name="Costa L."/>
            <person name="Castellani M."/>
            <person name="Scott A."/>
            <person name="Toegelov H."/>
            <person name="Fuchs J."/>
            <person name="Mata-Sucre Y."/>
            <person name="Dias Y."/>
            <person name="Vanzela A.L.L."/>
            <person name="Huettel B."/>
            <person name="Almeida C.C.S."/>
            <person name="Simkova H."/>
            <person name="Souza G."/>
            <person name="Pedrosa-Harand A."/>
            <person name="Macas J."/>
            <person name="Mayer K.F.X."/>
            <person name="Houben A."/>
            <person name="Marques A."/>
        </authorList>
    </citation>
    <scope>NUCLEOTIDE SEQUENCE [LARGE SCALE GENOMIC DNA]</scope>
    <source>
        <strain evidence="2">RhyTen1mFocal</strain>
    </source>
</reference>
<proteinExistence type="predicted"/>
<keyword evidence="3" id="KW-1185">Reference proteome</keyword>
<dbReference type="AlphaFoldDB" id="A0AAD5ZT28"/>
<name>A0AAD5ZT28_9POAL</name>
<evidence type="ECO:0000256" key="1">
    <source>
        <dbReference type="SAM" id="SignalP"/>
    </source>
</evidence>
<keyword evidence="1" id="KW-0732">Signal</keyword>
<evidence type="ECO:0000313" key="3">
    <source>
        <dbReference type="Proteomes" id="UP001210211"/>
    </source>
</evidence>
<sequence>MAKLKFLLFCAGLLAVITKAASQDNNAPGQDNNTTVPPNFKLVKPFGKRIFEAGCADTKTNKPGCSVSCPKKCADECLIFCPTCHTICMCELPGNVCGDPRFNGGDGNTFYFHGRKNRDFCIVSDPNFHINAHFIGNHNPSIKRDFTWIQSLGIRFDNHQLFLGAEKTVVWDDDKDHLNITFDGQAVSLPLRKSARWVSAAVPGLSVSRSKASNGVVLDLKGNFKIMANAVPITEKDSRIHNYGVGKNDSLAHLDLGFKFYNLTDDVHGVLGQTYRPDYVNKMDVRKKMPVMGGAPKYASSDIFATDCEVSRFGHGNSVATAVA</sequence>
<accession>A0AAD5ZT28</accession>
<comment type="caution">
    <text evidence="2">The sequence shown here is derived from an EMBL/GenBank/DDBJ whole genome shotgun (WGS) entry which is preliminary data.</text>
</comment>
<dbReference type="EMBL" id="JAMRDG010000001">
    <property type="protein sequence ID" value="KAJ3703564.1"/>
    <property type="molecule type" value="Genomic_DNA"/>
</dbReference>
<feature type="chain" id="PRO_5042178601" evidence="1">
    <location>
        <begin position="23"/>
        <end position="324"/>
    </location>
</feature>